<dbReference type="AlphaFoldDB" id="A0A2B7Y4M5"/>
<keyword evidence="3" id="KW-1185">Reference proteome</keyword>
<feature type="compositionally biased region" description="Polar residues" evidence="1">
    <location>
        <begin position="70"/>
        <end position="81"/>
    </location>
</feature>
<comment type="caution">
    <text evidence="2">The sequence shown here is derived from an EMBL/GenBank/DDBJ whole genome shotgun (WGS) entry which is preliminary data.</text>
</comment>
<sequence length="378" mass="39770">MAAADVPASHGDASPAASATTLLAGGQLQPPAPTSVPDTDTNVVAGNGSHDERNRFARKSDPHLEYSEGKISTTRPTSSMRPVSPLHPTDFAQPSASPHRARHPCISPSSPGRAFRSLSPRVHSPASSQIFERSVQEDIAPSQASPSIPSHIMTENHIPPILGASSVALTDERLDPDSVEIITHSFHQPASLTVTGGGYTDLPLASSWHEDSAHLQQDAEDSVSNYGALDTQDIKRLSFVSFADLVHAEHAETDQMSNRGSMYLGALSSNTPIAGQNRSPSPVRSPVSSHGFGTSPPTSVSPSSKILEASPNRGGRGPGSPVPYNTYSPPLGGYGSELNVETMTQALRRTGSGDFSGIRSQPMSAVGNDDGSYDRPFK</sequence>
<dbReference type="Proteomes" id="UP000224634">
    <property type="component" value="Unassembled WGS sequence"/>
</dbReference>
<feature type="region of interest" description="Disordered" evidence="1">
    <location>
        <begin position="1"/>
        <end position="120"/>
    </location>
</feature>
<dbReference type="OrthoDB" id="5364312at2759"/>
<dbReference type="PANTHER" id="PTHR42111">
    <property type="entry name" value="YALI0D23727P"/>
    <property type="match status" value="1"/>
</dbReference>
<evidence type="ECO:0000313" key="2">
    <source>
        <dbReference type="EMBL" id="PGH16089.1"/>
    </source>
</evidence>
<accession>A0A2B7Y4M5</accession>
<evidence type="ECO:0000256" key="1">
    <source>
        <dbReference type="SAM" id="MobiDB-lite"/>
    </source>
</evidence>
<name>A0A2B7Y4M5_POLH7</name>
<dbReference type="PANTHER" id="PTHR42111:SF1">
    <property type="entry name" value="YALI0D23727P"/>
    <property type="match status" value="1"/>
</dbReference>
<reference evidence="2 3" key="1">
    <citation type="submission" date="2017-10" db="EMBL/GenBank/DDBJ databases">
        <title>Comparative genomics in systemic dimorphic fungi from Ajellomycetaceae.</title>
        <authorList>
            <person name="Munoz J.F."/>
            <person name="Mcewen J.G."/>
            <person name="Clay O.K."/>
            <person name="Cuomo C.A."/>
        </authorList>
    </citation>
    <scope>NUCLEOTIDE SEQUENCE [LARGE SCALE GENOMIC DNA]</scope>
    <source>
        <strain evidence="2 3">UAMH7299</strain>
    </source>
</reference>
<protein>
    <submittedName>
        <fullName evidence="2">Uncharacterized protein</fullName>
    </submittedName>
</protein>
<dbReference type="EMBL" id="PDNA01000076">
    <property type="protein sequence ID" value="PGH16089.1"/>
    <property type="molecule type" value="Genomic_DNA"/>
</dbReference>
<feature type="region of interest" description="Disordered" evidence="1">
    <location>
        <begin position="267"/>
        <end position="337"/>
    </location>
</feature>
<proteinExistence type="predicted"/>
<evidence type="ECO:0000313" key="3">
    <source>
        <dbReference type="Proteomes" id="UP000224634"/>
    </source>
</evidence>
<gene>
    <name evidence="2" type="ORF">AJ80_05304</name>
</gene>
<organism evidence="2 3">
    <name type="scientific">Polytolypa hystricis (strain UAMH7299)</name>
    <dbReference type="NCBI Taxonomy" id="1447883"/>
    <lineage>
        <taxon>Eukaryota</taxon>
        <taxon>Fungi</taxon>
        <taxon>Dikarya</taxon>
        <taxon>Ascomycota</taxon>
        <taxon>Pezizomycotina</taxon>
        <taxon>Eurotiomycetes</taxon>
        <taxon>Eurotiomycetidae</taxon>
        <taxon>Onygenales</taxon>
        <taxon>Onygenales incertae sedis</taxon>
        <taxon>Polytolypa</taxon>
    </lineage>
</organism>
<feature type="compositionally biased region" description="Polar residues" evidence="1">
    <location>
        <begin position="267"/>
        <end position="277"/>
    </location>
</feature>
<feature type="compositionally biased region" description="Low complexity" evidence="1">
    <location>
        <begin position="13"/>
        <end position="26"/>
    </location>
</feature>
<feature type="region of interest" description="Disordered" evidence="1">
    <location>
        <begin position="350"/>
        <end position="378"/>
    </location>
</feature>
<feature type="compositionally biased region" description="Low complexity" evidence="1">
    <location>
        <begin position="278"/>
        <end position="304"/>
    </location>
</feature>
<feature type="compositionally biased region" description="Basic and acidic residues" evidence="1">
    <location>
        <begin position="49"/>
        <end position="68"/>
    </location>
</feature>